<sequence>MSLEFFSLDTLQEIARLYGYWTVFGGIALENMGIPLPGETIVIVGGFLAGSGELNYWLVLGSAIAGAVLGDNFGYWVGRVGGWQLLVKVGSIFRIQEQQLEQAKDRYSQNAAQAVFWGRFVTILRIFAGPLAGITKMPYKQFLLYNFGGAAVWSTTIVSLAYFLGKVVTLEEIVGWVTRFGIVALLIIIVGFVAWEYRQKKLFSKE</sequence>
<feature type="transmembrane region" description="Helical" evidence="7">
    <location>
        <begin position="176"/>
        <end position="195"/>
    </location>
</feature>
<comment type="caution">
    <text evidence="9">The sequence shown here is derived from an EMBL/GenBank/DDBJ whole genome shotgun (WGS) entry which is preliminary data.</text>
</comment>
<dbReference type="Proteomes" id="UP000729733">
    <property type="component" value="Unassembled WGS sequence"/>
</dbReference>
<evidence type="ECO:0000256" key="3">
    <source>
        <dbReference type="ARBA" id="ARBA00022475"/>
    </source>
</evidence>
<keyword evidence="3" id="KW-1003">Cell membrane</keyword>
<dbReference type="Pfam" id="PF09335">
    <property type="entry name" value="VTT_dom"/>
    <property type="match status" value="1"/>
</dbReference>
<feature type="domain" description="VTT" evidence="8">
    <location>
        <begin position="36"/>
        <end position="161"/>
    </location>
</feature>
<dbReference type="RefSeq" id="WP_229639122.1">
    <property type="nucleotide sequence ID" value="NZ_JADWDC010000006.1"/>
</dbReference>
<evidence type="ECO:0000256" key="5">
    <source>
        <dbReference type="ARBA" id="ARBA00022989"/>
    </source>
</evidence>
<feature type="transmembrane region" description="Helical" evidence="7">
    <location>
        <begin position="56"/>
        <end position="77"/>
    </location>
</feature>
<evidence type="ECO:0000313" key="10">
    <source>
        <dbReference type="Proteomes" id="UP000729733"/>
    </source>
</evidence>
<proteinExistence type="inferred from homology"/>
<name>A0A964BPR1_9CYAN</name>
<evidence type="ECO:0000256" key="6">
    <source>
        <dbReference type="ARBA" id="ARBA00023136"/>
    </source>
</evidence>
<evidence type="ECO:0000256" key="1">
    <source>
        <dbReference type="ARBA" id="ARBA00004651"/>
    </source>
</evidence>
<evidence type="ECO:0000256" key="2">
    <source>
        <dbReference type="ARBA" id="ARBA00010792"/>
    </source>
</evidence>
<evidence type="ECO:0000256" key="7">
    <source>
        <dbReference type="SAM" id="Phobius"/>
    </source>
</evidence>
<dbReference type="EMBL" id="JADWDC010000006">
    <property type="protein sequence ID" value="MCC0176087.1"/>
    <property type="molecule type" value="Genomic_DNA"/>
</dbReference>
<dbReference type="InterPro" id="IPR051311">
    <property type="entry name" value="DedA_domain"/>
</dbReference>
<keyword evidence="4 7" id="KW-0812">Transmembrane</keyword>
<dbReference type="InterPro" id="IPR032816">
    <property type="entry name" value="VTT_dom"/>
</dbReference>
<protein>
    <submittedName>
        <fullName evidence="9">DedA family protein</fullName>
    </submittedName>
</protein>
<feature type="transmembrane region" description="Helical" evidence="7">
    <location>
        <begin position="116"/>
        <end position="135"/>
    </location>
</feature>
<keyword evidence="5 7" id="KW-1133">Transmembrane helix</keyword>
<dbReference type="GO" id="GO:0005886">
    <property type="term" value="C:plasma membrane"/>
    <property type="evidence" value="ECO:0007669"/>
    <property type="project" value="UniProtKB-SubCell"/>
</dbReference>
<evidence type="ECO:0000256" key="4">
    <source>
        <dbReference type="ARBA" id="ARBA00022692"/>
    </source>
</evidence>
<accession>A0A964BPR1</accession>
<organism evidence="9 10">
    <name type="scientific">Waterburya agarophytonicola KI4</name>
    <dbReference type="NCBI Taxonomy" id="2874699"/>
    <lineage>
        <taxon>Bacteria</taxon>
        <taxon>Bacillati</taxon>
        <taxon>Cyanobacteriota</taxon>
        <taxon>Cyanophyceae</taxon>
        <taxon>Pleurocapsales</taxon>
        <taxon>Hyellaceae</taxon>
        <taxon>Waterburya</taxon>
        <taxon>Waterburya agarophytonicola</taxon>
    </lineage>
</organism>
<keyword evidence="6 7" id="KW-0472">Membrane</keyword>
<feature type="transmembrane region" description="Helical" evidence="7">
    <location>
        <begin position="20"/>
        <end position="49"/>
    </location>
</feature>
<evidence type="ECO:0000313" key="9">
    <source>
        <dbReference type="EMBL" id="MCC0176087.1"/>
    </source>
</evidence>
<keyword evidence="10" id="KW-1185">Reference proteome</keyword>
<comment type="subcellular location">
    <subcellularLocation>
        <location evidence="1">Cell membrane</location>
        <topology evidence="1">Multi-pass membrane protein</topology>
    </subcellularLocation>
</comment>
<comment type="similarity">
    <text evidence="2">Belongs to the DedA family.</text>
</comment>
<evidence type="ECO:0000259" key="8">
    <source>
        <dbReference type="Pfam" id="PF09335"/>
    </source>
</evidence>
<feature type="transmembrane region" description="Helical" evidence="7">
    <location>
        <begin position="142"/>
        <end position="164"/>
    </location>
</feature>
<gene>
    <name evidence="9" type="ORF">I4641_03720</name>
</gene>
<reference evidence="9" key="1">
    <citation type="journal article" date="2021" name="Antonie Van Leeuwenhoek">
        <title>Draft genome and description of Waterburya agarophytonicola gen. nov. sp. nov. (Pleurocapsales, Cyanobacteria): a seaweed symbiont.</title>
        <authorList>
            <person name="Bonthond G."/>
            <person name="Shalygin S."/>
            <person name="Bayer T."/>
            <person name="Weinberger F."/>
        </authorList>
    </citation>
    <scope>NUCLEOTIDE SEQUENCE</scope>
    <source>
        <strain evidence="9">KI4</strain>
    </source>
</reference>
<dbReference type="AlphaFoldDB" id="A0A964BPR1"/>
<dbReference type="PANTHER" id="PTHR42709">
    <property type="entry name" value="ALKALINE PHOSPHATASE LIKE PROTEIN"/>
    <property type="match status" value="1"/>
</dbReference>
<dbReference type="PANTHER" id="PTHR42709:SF6">
    <property type="entry name" value="UNDECAPRENYL PHOSPHATE TRANSPORTER A"/>
    <property type="match status" value="1"/>
</dbReference>